<dbReference type="InterPro" id="IPR005467">
    <property type="entry name" value="His_kinase_dom"/>
</dbReference>
<keyword evidence="11" id="KW-0067">ATP-binding</keyword>
<evidence type="ECO:0000256" key="14">
    <source>
        <dbReference type="ARBA" id="ARBA00023136"/>
    </source>
</evidence>
<proteinExistence type="predicted"/>
<dbReference type="PRINTS" id="PR00344">
    <property type="entry name" value="BCTRLSENSOR"/>
</dbReference>
<dbReference type="InterPro" id="IPR003661">
    <property type="entry name" value="HisK_dim/P_dom"/>
</dbReference>
<evidence type="ECO:0000256" key="5">
    <source>
        <dbReference type="ARBA" id="ARBA00022519"/>
    </source>
</evidence>
<keyword evidence="8 15" id="KW-0812">Transmembrane</keyword>
<evidence type="ECO:0000256" key="15">
    <source>
        <dbReference type="SAM" id="Phobius"/>
    </source>
</evidence>
<evidence type="ECO:0000313" key="17">
    <source>
        <dbReference type="EMBL" id="KKN64353.1"/>
    </source>
</evidence>
<dbReference type="Pfam" id="PF02518">
    <property type="entry name" value="HATPase_c"/>
    <property type="match status" value="1"/>
</dbReference>
<name>A0A0F9VF02_9ZZZZ</name>
<dbReference type="EC" id="2.7.13.3" evidence="3"/>
<dbReference type="InterPro" id="IPR033479">
    <property type="entry name" value="dCache_1"/>
</dbReference>
<dbReference type="SUPFAM" id="SSF55874">
    <property type="entry name" value="ATPase domain of HSP90 chaperone/DNA topoisomerase II/histidine kinase"/>
    <property type="match status" value="1"/>
</dbReference>
<comment type="catalytic activity">
    <reaction evidence="1">
        <text>ATP + protein L-histidine = ADP + protein N-phospho-L-histidine.</text>
        <dbReference type="EC" id="2.7.13.3"/>
    </reaction>
</comment>
<dbReference type="InterPro" id="IPR036890">
    <property type="entry name" value="HATPase_C_sf"/>
</dbReference>
<sequence length="576" mass="64683">MFTFSKKIITVCILLVLILVVTFWVGRAHDIEKATAQAQRQVTQLNNYIDTELARFSAIPQLLTYNQLMIEFANGDQAHYNAINNYLADIQQASGASDIFVLNAQGAVTASSNWQADYTFLGSNFAFRPYFKRAFAGEKVAYFALGMRSKERGIYFSQAVYHDNKAVGVVVLKVNVSKFENDRELLNTSKGSHFYLELSDNVIAMSDMQTWRLNSFSEFDITKRRNIKLRRAYLDHQPVYIKQFQYKSQGISHFKINKNLYVSATKPLRYFSAHMNVLVDITKVNSAQLIRLFWAFSIYALVMIVGYSLLARFAGYKKLVYSRHSLEQKVIERTQELEKTQVALVQSAKLATIGQLSAGINHEINQPLSAMNTYLASAKRLLAKQNYTALGESITVIEGLVGRVHKIVGQLKHFSKPSQTQLRPYPLAGLLNNALMIASSQLKQDNVHVEQPNLDSGLIVWVDSLKFEQVLVNLITNASQAMNGAIIRKLSFNVECFDNRVKLSILDTGPGIEQHAFGNIFEPFYSTKESNGLGLGLSISKQIIDSFNGSLSAHNRLQGGAEFIISLSSTQDKTDD</sequence>
<keyword evidence="12 15" id="KW-1133">Transmembrane helix</keyword>
<dbReference type="SMART" id="SM00387">
    <property type="entry name" value="HATPase_c"/>
    <property type="match status" value="1"/>
</dbReference>
<dbReference type="CDD" id="cd12914">
    <property type="entry name" value="PDC1_DGC_like"/>
    <property type="match status" value="1"/>
</dbReference>
<dbReference type="GO" id="GO:0000155">
    <property type="term" value="F:phosphorelay sensor kinase activity"/>
    <property type="evidence" value="ECO:0007669"/>
    <property type="project" value="InterPro"/>
</dbReference>
<feature type="transmembrane region" description="Helical" evidence="15">
    <location>
        <begin position="292"/>
        <end position="314"/>
    </location>
</feature>
<dbReference type="Pfam" id="PF02743">
    <property type="entry name" value="dCache_1"/>
    <property type="match status" value="1"/>
</dbReference>
<comment type="caution">
    <text evidence="17">The sequence shown here is derived from an EMBL/GenBank/DDBJ whole genome shotgun (WGS) entry which is preliminary data.</text>
</comment>
<dbReference type="PIRSF" id="PIRSF036431">
    <property type="entry name" value="STHK_DctB"/>
    <property type="match status" value="1"/>
</dbReference>
<evidence type="ECO:0000256" key="12">
    <source>
        <dbReference type="ARBA" id="ARBA00022989"/>
    </source>
</evidence>
<dbReference type="InterPro" id="IPR003594">
    <property type="entry name" value="HATPase_dom"/>
</dbReference>
<evidence type="ECO:0000256" key="1">
    <source>
        <dbReference type="ARBA" id="ARBA00000085"/>
    </source>
</evidence>
<dbReference type="GO" id="GO:0005524">
    <property type="term" value="F:ATP binding"/>
    <property type="evidence" value="ECO:0007669"/>
    <property type="project" value="UniProtKB-KW"/>
</dbReference>
<evidence type="ECO:0000256" key="7">
    <source>
        <dbReference type="ARBA" id="ARBA00022679"/>
    </source>
</evidence>
<feature type="domain" description="Histidine kinase" evidence="16">
    <location>
        <begin position="359"/>
        <end position="571"/>
    </location>
</feature>
<dbReference type="PANTHER" id="PTHR43065:SF10">
    <property type="entry name" value="PEROXIDE STRESS-ACTIVATED HISTIDINE KINASE MAK3"/>
    <property type="match status" value="1"/>
</dbReference>
<evidence type="ECO:0000256" key="6">
    <source>
        <dbReference type="ARBA" id="ARBA00022553"/>
    </source>
</evidence>
<dbReference type="SMART" id="SM00388">
    <property type="entry name" value="HisKA"/>
    <property type="match status" value="1"/>
</dbReference>
<keyword evidence="4" id="KW-1003">Cell membrane</keyword>
<evidence type="ECO:0000256" key="11">
    <source>
        <dbReference type="ARBA" id="ARBA00022840"/>
    </source>
</evidence>
<evidence type="ECO:0000259" key="16">
    <source>
        <dbReference type="PROSITE" id="PS50109"/>
    </source>
</evidence>
<gene>
    <name evidence="17" type="ORF">LCGC14_0492650</name>
</gene>
<evidence type="ECO:0000256" key="4">
    <source>
        <dbReference type="ARBA" id="ARBA00022475"/>
    </source>
</evidence>
<dbReference type="Gene3D" id="3.30.450.20">
    <property type="entry name" value="PAS domain"/>
    <property type="match status" value="1"/>
</dbReference>
<keyword evidence="13" id="KW-0902">Two-component regulatory system</keyword>
<dbReference type="CDD" id="cd00075">
    <property type="entry name" value="HATPase"/>
    <property type="match status" value="1"/>
</dbReference>
<dbReference type="CDD" id="cd00082">
    <property type="entry name" value="HisKA"/>
    <property type="match status" value="1"/>
</dbReference>
<keyword evidence="7" id="KW-0808">Transferase</keyword>
<dbReference type="InterPro" id="IPR004358">
    <property type="entry name" value="Sig_transdc_His_kin-like_C"/>
</dbReference>
<reference evidence="17" key="1">
    <citation type="journal article" date="2015" name="Nature">
        <title>Complex archaea that bridge the gap between prokaryotes and eukaryotes.</title>
        <authorList>
            <person name="Spang A."/>
            <person name="Saw J.H."/>
            <person name="Jorgensen S.L."/>
            <person name="Zaremba-Niedzwiedzka K."/>
            <person name="Martijn J."/>
            <person name="Lind A.E."/>
            <person name="van Eijk R."/>
            <person name="Schleper C."/>
            <person name="Guy L."/>
            <person name="Ettema T.J."/>
        </authorList>
    </citation>
    <scope>NUCLEOTIDE SEQUENCE</scope>
</reference>
<keyword evidence="10" id="KW-0418">Kinase</keyword>
<keyword evidence="14 15" id="KW-0472">Membrane</keyword>
<dbReference type="FunFam" id="1.10.287.130:FF:000049">
    <property type="entry name" value="C4-dicarboxylate transport sensor protein DctB"/>
    <property type="match status" value="1"/>
</dbReference>
<keyword evidence="5" id="KW-0997">Cell inner membrane</keyword>
<keyword evidence="9" id="KW-0547">Nucleotide-binding</keyword>
<dbReference type="InterPro" id="IPR029151">
    <property type="entry name" value="Sensor-like_sf"/>
</dbReference>
<evidence type="ECO:0000256" key="10">
    <source>
        <dbReference type="ARBA" id="ARBA00022777"/>
    </source>
</evidence>
<evidence type="ECO:0000256" key="3">
    <source>
        <dbReference type="ARBA" id="ARBA00012438"/>
    </source>
</evidence>
<dbReference type="SUPFAM" id="SSF47384">
    <property type="entry name" value="Homodimeric domain of signal transducing histidine kinase"/>
    <property type="match status" value="1"/>
</dbReference>
<dbReference type="AlphaFoldDB" id="A0A0F9VF02"/>
<protein>
    <recommendedName>
        <fullName evidence="3">histidine kinase</fullName>
        <ecNumber evidence="3">2.7.13.3</ecNumber>
    </recommendedName>
</protein>
<evidence type="ECO:0000256" key="8">
    <source>
        <dbReference type="ARBA" id="ARBA00022692"/>
    </source>
</evidence>
<evidence type="ECO:0000256" key="13">
    <source>
        <dbReference type="ARBA" id="ARBA00023012"/>
    </source>
</evidence>
<evidence type="ECO:0000256" key="2">
    <source>
        <dbReference type="ARBA" id="ARBA00004429"/>
    </source>
</evidence>
<dbReference type="InterPro" id="IPR036097">
    <property type="entry name" value="HisK_dim/P_sf"/>
</dbReference>
<comment type="subcellular location">
    <subcellularLocation>
        <location evidence="2">Cell inner membrane</location>
        <topology evidence="2">Multi-pass membrane protein</topology>
    </subcellularLocation>
</comment>
<keyword evidence="6" id="KW-0597">Phosphoprotein</keyword>
<dbReference type="PROSITE" id="PS50109">
    <property type="entry name" value="HIS_KIN"/>
    <property type="match status" value="1"/>
</dbReference>
<dbReference type="Gene3D" id="1.10.287.130">
    <property type="match status" value="1"/>
</dbReference>
<accession>A0A0F9VF02</accession>
<dbReference type="InterPro" id="IPR017055">
    <property type="entry name" value="Sig_transdc_His_kinase_DctB"/>
</dbReference>
<dbReference type="Gene3D" id="3.30.565.10">
    <property type="entry name" value="Histidine kinase-like ATPase, C-terminal domain"/>
    <property type="match status" value="1"/>
</dbReference>
<organism evidence="17">
    <name type="scientific">marine sediment metagenome</name>
    <dbReference type="NCBI Taxonomy" id="412755"/>
    <lineage>
        <taxon>unclassified sequences</taxon>
        <taxon>metagenomes</taxon>
        <taxon>ecological metagenomes</taxon>
    </lineage>
</organism>
<dbReference type="PANTHER" id="PTHR43065">
    <property type="entry name" value="SENSOR HISTIDINE KINASE"/>
    <property type="match status" value="1"/>
</dbReference>
<evidence type="ECO:0000256" key="9">
    <source>
        <dbReference type="ARBA" id="ARBA00022741"/>
    </source>
</evidence>
<dbReference type="GO" id="GO:0005886">
    <property type="term" value="C:plasma membrane"/>
    <property type="evidence" value="ECO:0007669"/>
    <property type="project" value="UniProtKB-SubCell"/>
</dbReference>
<dbReference type="SUPFAM" id="SSF103190">
    <property type="entry name" value="Sensory domain-like"/>
    <property type="match status" value="1"/>
</dbReference>
<dbReference type="EMBL" id="LAZR01000558">
    <property type="protein sequence ID" value="KKN64353.1"/>
    <property type="molecule type" value="Genomic_DNA"/>
</dbReference>